<evidence type="ECO:0000256" key="2">
    <source>
        <dbReference type="ARBA" id="ARBA00023242"/>
    </source>
</evidence>
<dbReference type="Gene3D" id="1.20.5.170">
    <property type="match status" value="1"/>
</dbReference>
<feature type="region of interest" description="Disordered" evidence="3">
    <location>
        <begin position="1"/>
        <end position="60"/>
    </location>
</feature>
<protein>
    <recommendedName>
        <fullName evidence="4">BZIP domain-containing protein</fullName>
    </recommendedName>
</protein>
<evidence type="ECO:0000313" key="6">
    <source>
        <dbReference type="Proteomes" id="UP001362899"/>
    </source>
</evidence>
<evidence type="ECO:0000313" key="5">
    <source>
        <dbReference type="EMBL" id="GMM53017.1"/>
    </source>
</evidence>
<evidence type="ECO:0000256" key="3">
    <source>
        <dbReference type="SAM" id="MobiDB-lite"/>
    </source>
</evidence>
<feature type="compositionally biased region" description="Polar residues" evidence="3">
    <location>
        <begin position="100"/>
        <end position="110"/>
    </location>
</feature>
<dbReference type="SMART" id="SM00338">
    <property type="entry name" value="BRLZ"/>
    <property type="match status" value="1"/>
</dbReference>
<dbReference type="InterPro" id="IPR046347">
    <property type="entry name" value="bZIP_sf"/>
</dbReference>
<sequence length="457" mass="48961">MIPIQSKPVPNGSPAAGKLTVSKNYVIPPRPKPGRKPSLEAPPSKRKAQNRESQRAYRERKAIAVKELETQLAQQAQRFDEQQKALQKQIDQLRNTARNATQLPSISAPGSPTALHLMNPSGLPPNPSIPQSTHHLTGYPGNANFTTYSPYHTLPPFSSLGSPGYQLDPKQQPPLSPLPLSPLAFSPPFATPMSPADVVGMELLDHVLDQKLPVTPNNTVAADGNSARSPASGSSTESTSPSNANSTTPTSSRIAPSPRLKEPKRTEIPTSDPLELMKSEWSQPAKPLNRANRQLETDFTNKFRSVPRPLISKSDKCGFCTGGNVCVCAEAALRESGDFIDETDRFIGSPLSSSVSVTPRSPNSDGTPPDCSGDPGKCDKCAEDPMLSLFCSALSSKEKTPSTGNGTFISPLQAYKTLKRHPKFSVCDLGDVISELAVGISGQVDVGSIARCLRKLD</sequence>
<feature type="compositionally biased region" description="Pro residues" evidence="3">
    <location>
        <begin position="171"/>
        <end position="180"/>
    </location>
</feature>
<feature type="region of interest" description="Disordered" evidence="3">
    <location>
        <begin position="100"/>
        <end position="141"/>
    </location>
</feature>
<dbReference type="InterPro" id="IPR050936">
    <property type="entry name" value="AP-1-like"/>
</dbReference>
<dbReference type="PROSITE" id="PS00036">
    <property type="entry name" value="BZIP_BASIC"/>
    <property type="match status" value="1"/>
</dbReference>
<feature type="compositionally biased region" description="Polar residues" evidence="3">
    <location>
        <begin position="350"/>
        <end position="366"/>
    </location>
</feature>
<feature type="domain" description="BZIP" evidence="4">
    <location>
        <begin position="45"/>
        <end position="60"/>
    </location>
</feature>
<dbReference type="GO" id="GO:0001228">
    <property type="term" value="F:DNA-binding transcription activator activity, RNA polymerase II-specific"/>
    <property type="evidence" value="ECO:0007669"/>
    <property type="project" value="TreeGrafter"/>
</dbReference>
<feature type="compositionally biased region" description="Basic and acidic residues" evidence="3">
    <location>
        <begin position="49"/>
        <end position="60"/>
    </location>
</feature>
<feature type="region of interest" description="Disordered" evidence="3">
    <location>
        <begin position="350"/>
        <end position="375"/>
    </location>
</feature>
<dbReference type="InterPro" id="IPR004827">
    <property type="entry name" value="bZIP"/>
</dbReference>
<dbReference type="PANTHER" id="PTHR40621">
    <property type="entry name" value="TRANSCRIPTION FACTOR KAPC-RELATED"/>
    <property type="match status" value="1"/>
</dbReference>
<dbReference type="GO" id="GO:0090575">
    <property type="term" value="C:RNA polymerase II transcription regulator complex"/>
    <property type="evidence" value="ECO:0007669"/>
    <property type="project" value="TreeGrafter"/>
</dbReference>
<keyword evidence="2" id="KW-0539">Nucleus</keyword>
<dbReference type="PANTHER" id="PTHR40621:SF7">
    <property type="entry name" value="BZIP DOMAIN-CONTAINING PROTEIN"/>
    <property type="match status" value="1"/>
</dbReference>
<dbReference type="InterPro" id="IPR018287">
    <property type="entry name" value="Hap4_TF_heteromerisation"/>
</dbReference>
<comment type="caution">
    <text evidence="5">The sequence shown here is derived from an EMBL/GenBank/DDBJ whole genome shotgun (WGS) entry which is preliminary data.</text>
</comment>
<organism evidence="5 6">
    <name type="scientific">Starmerella bacillaris</name>
    <name type="common">Yeast</name>
    <name type="synonym">Candida zemplinina</name>
    <dbReference type="NCBI Taxonomy" id="1247836"/>
    <lineage>
        <taxon>Eukaryota</taxon>
        <taxon>Fungi</taxon>
        <taxon>Dikarya</taxon>
        <taxon>Ascomycota</taxon>
        <taxon>Saccharomycotina</taxon>
        <taxon>Dipodascomycetes</taxon>
        <taxon>Dipodascales</taxon>
        <taxon>Trichomonascaceae</taxon>
        <taxon>Starmerella</taxon>
    </lineage>
</organism>
<dbReference type="EMBL" id="BTGC01000008">
    <property type="protein sequence ID" value="GMM53017.1"/>
    <property type="molecule type" value="Genomic_DNA"/>
</dbReference>
<evidence type="ECO:0000256" key="1">
    <source>
        <dbReference type="ARBA" id="ARBA00004123"/>
    </source>
</evidence>
<dbReference type="Pfam" id="PF10297">
    <property type="entry name" value="Hap4_Hap_bind"/>
    <property type="match status" value="1"/>
</dbReference>
<name>A0AAV5RQ28_STABA</name>
<dbReference type="AlphaFoldDB" id="A0AAV5RQ28"/>
<feature type="compositionally biased region" description="Low complexity" evidence="3">
    <location>
        <begin position="225"/>
        <end position="252"/>
    </location>
</feature>
<dbReference type="GO" id="GO:0000976">
    <property type="term" value="F:transcription cis-regulatory region binding"/>
    <property type="evidence" value="ECO:0007669"/>
    <property type="project" value="InterPro"/>
</dbReference>
<evidence type="ECO:0000259" key="4">
    <source>
        <dbReference type="PROSITE" id="PS00036"/>
    </source>
</evidence>
<comment type="subcellular location">
    <subcellularLocation>
        <location evidence="1">Nucleus</location>
    </subcellularLocation>
</comment>
<gene>
    <name evidence="5" type="ORF">DASB73_039800</name>
</gene>
<dbReference type="CDD" id="cd14688">
    <property type="entry name" value="bZIP_YAP"/>
    <property type="match status" value="1"/>
</dbReference>
<dbReference type="SUPFAM" id="SSF57959">
    <property type="entry name" value="Leucine zipper domain"/>
    <property type="match status" value="1"/>
</dbReference>
<dbReference type="Proteomes" id="UP001362899">
    <property type="component" value="Unassembled WGS sequence"/>
</dbReference>
<feature type="region of interest" description="Disordered" evidence="3">
    <location>
        <begin position="160"/>
        <end position="180"/>
    </location>
</feature>
<keyword evidence="6" id="KW-1185">Reference proteome</keyword>
<reference evidence="5 6" key="1">
    <citation type="journal article" date="2023" name="Elife">
        <title>Identification of key yeast species and microbe-microbe interactions impacting larval growth of Drosophila in the wild.</title>
        <authorList>
            <person name="Mure A."/>
            <person name="Sugiura Y."/>
            <person name="Maeda R."/>
            <person name="Honda K."/>
            <person name="Sakurai N."/>
            <person name="Takahashi Y."/>
            <person name="Watada M."/>
            <person name="Katoh T."/>
            <person name="Gotoh A."/>
            <person name="Gotoh Y."/>
            <person name="Taniguchi I."/>
            <person name="Nakamura K."/>
            <person name="Hayashi T."/>
            <person name="Katayama T."/>
            <person name="Uemura T."/>
            <person name="Hattori Y."/>
        </authorList>
    </citation>
    <scope>NUCLEOTIDE SEQUENCE [LARGE SCALE GENOMIC DNA]</scope>
    <source>
        <strain evidence="5 6">SB-73</strain>
    </source>
</reference>
<feature type="region of interest" description="Disordered" evidence="3">
    <location>
        <begin position="215"/>
        <end position="292"/>
    </location>
</feature>
<accession>A0AAV5RQ28</accession>
<proteinExistence type="predicted"/>